<proteinExistence type="predicted"/>
<gene>
    <name evidence="2" type="ORF">FHS12_004815</name>
</gene>
<evidence type="ECO:0000256" key="1">
    <source>
        <dbReference type="SAM" id="Phobius"/>
    </source>
</evidence>
<keyword evidence="1" id="KW-0472">Membrane</keyword>
<keyword evidence="1" id="KW-1133">Transmembrane helix</keyword>
<accession>A0A7W5FB05</accession>
<dbReference type="RefSeq" id="WP_183550787.1">
    <property type="nucleotide sequence ID" value="NZ_BMQT01000007.1"/>
</dbReference>
<dbReference type="AlphaFoldDB" id="A0A7W5FB05"/>
<keyword evidence="3" id="KW-1185">Reference proteome</keyword>
<feature type="transmembrane region" description="Helical" evidence="1">
    <location>
        <begin position="218"/>
        <end position="238"/>
    </location>
</feature>
<sequence>MLPTTGPKSRLIAPSRRIIRLKRRTSIAVALITLGLGALAMLLPATVVAQQAADRWNSGQWAEVSVVERCEFDGGTGDITSCQGRWRLDGEQVTGSIHGTLRDIGRDPDPSKATFRMWVVGTDAYGEHAINPWPARIIGMGRDPVLWGGIALTVLGLVVLPTRRAWLSTPGEETLSEDLGIRLSTHPAHGRAWLVPVGLVVGPALIGFGAWIATRPHLPTVIMIGGGLVALTGLTIGFRLTWLGLQRPLAVDIGLYEGGLVLEYARHTDVILWEDVTSIDTGVVDERRANPRIDVTLHLVTGAALRLPRVDHQHSFTAHLHRIADDGPLPTG</sequence>
<organism evidence="2 3">
    <name type="scientific">Nocardioides albus</name>
    <dbReference type="NCBI Taxonomy" id="1841"/>
    <lineage>
        <taxon>Bacteria</taxon>
        <taxon>Bacillati</taxon>
        <taxon>Actinomycetota</taxon>
        <taxon>Actinomycetes</taxon>
        <taxon>Propionibacteriales</taxon>
        <taxon>Nocardioidaceae</taxon>
        <taxon>Nocardioides</taxon>
    </lineage>
</organism>
<dbReference type="EMBL" id="JACHXG010000013">
    <property type="protein sequence ID" value="MBB3091839.1"/>
    <property type="molecule type" value="Genomic_DNA"/>
</dbReference>
<feature type="transmembrane region" description="Helical" evidence="1">
    <location>
        <begin position="192"/>
        <end position="212"/>
    </location>
</feature>
<name>A0A7W5FB05_9ACTN</name>
<evidence type="ECO:0000313" key="3">
    <source>
        <dbReference type="Proteomes" id="UP000577707"/>
    </source>
</evidence>
<feature type="transmembrane region" description="Helical" evidence="1">
    <location>
        <begin position="144"/>
        <end position="160"/>
    </location>
</feature>
<keyword evidence="1" id="KW-0812">Transmembrane</keyword>
<comment type="caution">
    <text evidence="2">The sequence shown here is derived from an EMBL/GenBank/DDBJ whole genome shotgun (WGS) entry which is preliminary data.</text>
</comment>
<evidence type="ECO:0000313" key="2">
    <source>
        <dbReference type="EMBL" id="MBB3091839.1"/>
    </source>
</evidence>
<protein>
    <submittedName>
        <fullName evidence="2">Uncharacterized protein</fullName>
    </submittedName>
</protein>
<reference evidence="2 3" key="1">
    <citation type="submission" date="2020-08" db="EMBL/GenBank/DDBJ databases">
        <title>Genomic Encyclopedia of Type Strains, Phase III (KMG-III): the genomes of soil and plant-associated and newly described type strains.</title>
        <authorList>
            <person name="Whitman W."/>
        </authorList>
    </citation>
    <scope>NUCLEOTIDE SEQUENCE [LARGE SCALE GENOMIC DNA]</scope>
    <source>
        <strain evidence="2 3">CECT 3302</strain>
    </source>
</reference>
<dbReference type="Proteomes" id="UP000577707">
    <property type="component" value="Unassembled WGS sequence"/>
</dbReference>